<gene>
    <name evidence="2" type="ORF">LX83_002519</name>
</gene>
<evidence type="ECO:0000313" key="3">
    <source>
        <dbReference type="Proteomes" id="UP001206128"/>
    </source>
</evidence>
<comment type="caution">
    <text evidence="2">The sequence shown here is derived from an EMBL/GenBank/DDBJ whole genome shotgun (WGS) entry which is preliminary data.</text>
</comment>
<accession>A0AAE3GCE2</accession>
<dbReference type="PANTHER" id="PTHR33570">
    <property type="entry name" value="4-CARBOXYMUCONOLACTONE DECARBOXYLASE FAMILY PROTEIN"/>
    <property type="match status" value="1"/>
</dbReference>
<dbReference type="AlphaFoldDB" id="A0AAE3GCE2"/>
<reference evidence="2" key="1">
    <citation type="submission" date="2022-06" db="EMBL/GenBank/DDBJ databases">
        <title>Genomic Encyclopedia of Archaeal and Bacterial Type Strains, Phase II (KMG-II): from individual species to whole genera.</title>
        <authorList>
            <person name="Goeker M."/>
        </authorList>
    </citation>
    <scope>NUCLEOTIDE SEQUENCE</scope>
    <source>
        <strain evidence="2">DSM 43935</strain>
    </source>
</reference>
<organism evidence="2 3">
    <name type="scientific">Goodfellowiella coeruleoviolacea</name>
    <dbReference type="NCBI Taxonomy" id="334858"/>
    <lineage>
        <taxon>Bacteria</taxon>
        <taxon>Bacillati</taxon>
        <taxon>Actinomycetota</taxon>
        <taxon>Actinomycetes</taxon>
        <taxon>Pseudonocardiales</taxon>
        <taxon>Pseudonocardiaceae</taxon>
        <taxon>Goodfellowiella</taxon>
    </lineage>
</organism>
<sequence>MTMTTSADADAVSRANHDRVSALDPVFGQMAGATVRHAWAVAELTDREKVFLCVVADVCQPSLGLPFELHVRAGLARGVSTADIRALLRLISYDSGYPAALAAVERLVEIEAALGIAAPEAEPLPVELLETGPDAAPSPLPAPIRAQLVELDAHFTEHFELQSRMRAVSGPGTLTVRERAFATMSVDVHYQTLEETFQAHVNRALGGGASEADVRAVLRFNAQFGVTRAWRAWKALNAHLAGLAATA</sequence>
<keyword evidence="3" id="KW-1185">Reference proteome</keyword>
<dbReference type="GO" id="GO:0051920">
    <property type="term" value="F:peroxiredoxin activity"/>
    <property type="evidence" value="ECO:0007669"/>
    <property type="project" value="InterPro"/>
</dbReference>
<evidence type="ECO:0000313" key="2">
    <source>
        <dbReference type="EMBL" id="MCP2165661.1"/>
    </source>
</evidence>
<dbReference type="PANTHER" id="PTHR33570:SF2">
    <property type="entry name" value="CARBOXYMUCONOLACTONE DECARBOXYLASE-LIKE DOMAIN-CONTAINING PROTEIN"/>
    <property type="match status" value="1"/>
</dbReference>
<name>A0AAE3GCE2_9PSEU</name>
<dbReference type="EMBL" id="JAMTCK010000005">
    <property type="protein sequence ID" value="MCP2165661.1"/>
    <property type="molecule type" value="Genomic_DNA"/>
</dbReference>
<dbReference type="SUPFAM" id="SSF69118">
    <property type="entry name" value="AhpD-like"/>
    <property type="match status" value="1"/>
</dbReference>
<evidence type="ECO:0000259" key="1">
    <source>
        <dbReference type="Pfam" id="PF02627"/>
    </source>
</evidence>
<dbReference type="Gene3D" id="1.20.1290.10">
    <property type="entry name" value="AhpD-like"/>
    <property type="match status" value="1"/>
</dbReference>
<dbReference type="Proteomes" id="UP001206128">
    <property type="component" value="Unassembled WGS sequence"/>
</dbReference>
<protein>
    <submittedName>
        <fullName evidence="2">Carboxymuconolactone decarboxylase family protein</fullName>
    </submittedName>
</protein>
<dbReference type="InterPro" id="IPR029032">
    <property type="entry name" value="AhpD-like"/>
</dbReference>
<dbReference type="InterPro" id="IPR052512">
    <property type="entry name" value="4CMD/NDH-1_regulator"/>
</dbReference>
<dbReference type="InterPro" id="IPR003779">
    <property type="entry name" value="CMD-like"/>
</dbReference>
<dbReference type="Pfam" id="PF02627">
    <property type="entry name" value="CMD"/>
    <property type="match status" value="1"/>
</dbReference>
<proteinExistence type="predicted"/>
<feature type="domain" description="Carboxymuconolactone decarboxylase-like" evidence="1">
    <location>
        <begin position="165"/>
        <end position="237"/>
    </location>
</feature>